<reference evidence="14 15" key="1">
    <citation type="journal article" date="2016" name="Nat. Commun.">
        <title>Thousands of microbial genomes shed light on interconnected biogeochemical processes in an aquifer system.</title>
        <authorList>
            <person name="Anantharaman K."/>
            <person name="Brown C.T."/>
            <person name="Hug L.A."/>
            <person name="Sharon I."/>
            <person name="Castelle C.J."/>
            <person name="Probst A.J."/>
            <person name="Thomas B.C."/>
            <person name="Singh A."/>
            <person name="Wilkins M.J."/>
            <person name="Karaoz U."/>
            <person name="Brodie E.L."/>
            <person name="Williams K.H."/>
            <person name="Hubbard S.S."/>
            <person name="Banfield J.F."/>
        </authorList>
    </citation>
    <scope>NUCLEOTIDE SEQUENCE [LARGE SCALE GENOMIC DNA]</scope>
</reference>
<comment type="subcellular location">
    <subcellularLocation>
        <location evidence="1">Endoplasmic reticulum membrane</location>
        <topology evidence="1">Single-pass membrane protein</topology>
    </subcellularLocation>
</comment>
<keyword evidence="11" id="KW-0472">Membrane</keyword>
<keyword evidence="5" id="KW-0328">Glycosyltransferase</keyword>
<evidence type="ECO:0000256" key="1">
    <source>
        <dbReference type="ARBA" id="ARBA00004389"/>
    </source>
</evidence>
<dbReference type="Gene3D" id="3.90.550.10">
    <property type="entry name" value="Spore Coat Polysaccharide Biosynthesis Protein SpsA, Chain A"/>
    <property type="match status" value="1"/>
</dbReference>
<evidence type="ECO:0000256" key="10">
    <source>
        <dbReference type="ARBA" id="ARBA00022989"/>
    </source>
</evidence>
<evidence type="ECO:0000256" key="6">
    <source>
        <dbReference type="ARBA" id="ARBA00022679"/>
    </source>
</evidence>
<evidence type="ECO:0000313" key="15">
    <source>
        <dbReference type="Proteomes" id="UP000176751"/>
    </source>
</evidence>
<dbReference type="Pfam" id="PF00535">
    <property type="entry name" value="Glycos_transf_2"/>
    <property type="match status" value="1"/>
</dbReference>
<evidence type="ECO:0000256" key="4">
    <source>
        <dbReference type="ARBA" id="ARBA00012583"/>
    </source>
</evidence>
<comment type="caution">
    <text evidence="14">The sequence shown here is derived from an EMBL/GenBank/DDBJ whole genome shotgun (WGS) entry which is preliminary data.</text>
</comment>
<feature type="domain" description="Glycosyltransferase 2-like" evidence="13">
    <location>
        <begin position="4"/>
        <end position="173"/>
    </location>
</feature>
<comment type="catalytic activity">
    <reaction evidence="12">
        <text>a di-trans,poly-cis-dolichyl phosphate + UDP-alpha-D-glucose = a di-trans,poly-cis-dolichyl beta-D-glucosyl phosphate + UDP</text>
        <dbReference type="Rhea" id="RHEA:15401"/>
        <dbReference type="Rhea" id="RHEA-COMP:19498"/>
        <dbReference type="Rhea" id="RHEA-COMP:19502"/>
        <dbReference type="ChEBI" id="CHEBI:57525"/>
        <dbReference type="ChEBI" id="CHEBI:57683"/>
        <dbReference type="ChEBI" id="CHEBI:58223"/>
        <dbReference type="ChEBI" id="CHEBI:58885"/>
        <dbReference type="EC" id="2.4.1.117"/>
    </reaction>
    <physiologicalReaction direction="left-to-right" evidence="12">
        <dbReference type="Rhea" id="RHEA:15402"/>
    </physiologicalReaction>
</comment>
<protein>
    <recommendedName>
        <fullName evidence="4">dolichyl-phosphate beta-glucosyltransferase</fullName>
        <ecNumber evidence="4">2.4.1.117</ecNumber>
    </recommendedName>
</protein>
<dbReference type="Proteomes" id="UP000176751">
    <property type="component" value="Unassembled WGS sequence"/>
</dbReference>
<evidence type="ECO:0000259" key="13">
    <source>
        <dbReference type="Pfam" id="PF00535"/>
    </source>
</evidence>
<evidence type="ECO:0000313" key="14">
    <source>
        <dbReference type="EMBL" id="OGE01303.1"/>
    </source>
</evidence>
<keyword evidence="8" id="KW-0256">Endoplasmic reticulum</keyword>
<evidence type="ECO:0000256" key="12">
    <source>
        <dbReference type="ARBA" id="ARBA00045097"/>
    </source>
</evidence>
<dbReference type="GO" id="GO:0004581">
    <property type="term" value="F:dolichyl-phosphate beta-glucosyltransferase activity"/>
    <property type="evidence" value="ECO:0007669"/>
    <property type="project" value="UniProtKB-EC"/>
</dbReference>
<proteinExistence type="inferred from homology"/>
<name>A0A1F5HAW8_9BACT</name>
<evidence type="ECO:0000256" key="2">
    <source>
        <dbReference type="ARBA" id="ARBA00004922"/>
    </source>
</evidence>
<keyword evidence="9" id="KW-0735">Signal-anchor</keyword>
<dbReference type="CDD" id="cd04188">
    <property type="entry name" value="DPG_synthase"/>
    <property type="match status" value="1"/>
</dbReference>
<evidence type="ECO:0000256" key="11">
    <source>
        <dbReference type="ARBA" id="ARBA00023136"/>
    </source>
</evidence>
<evidence type="ECO:0000256" key="8">
    <source>
        <dbReference type="ARBA" id="ARBA00022824"/>
    </source>
</evidence>
<sequence>MKLSVVVPCYNEEKRFQKGFDHYFSYLSKQKYPWELIFVNDGSKDNTLKLIRACAKDKSSIQVISYNKNHGKGYAIVQGIINAKGKYILFTDLDHSVPINTIEGFFKHFERGYQVAIGSRRIEGAKILIHQHFLREILGRGFTLLVRLLIDWKIKDATCGFKTFEKNVAQKIFNKITIYDWAFDAEILFICKKLNIRVAQAPVTWSDVRGTKVSLGKDVARSFFGLIKIRWNDLKGKYKRDNF</sequence>
<dbReference type="InterPro" id="IPR029044">
    <property type="entry name" value="Nucleotide-diphossugar_trans"/>
</dbReference>
<evidence type="ECO:0000256" key="5">
    <source>
        <dbReference type="ARBA" id="ARBA00022676"/>
    </source>
</evidence>
<evidence type="ECO:0000256" key="7">
    <source>
        <dbReference type="ARBA" id="ARBA00022692"/>
    </source>
</evidence>
<comment type="similarity">
    <text evidence="3">Belongs to the glycosyltransferase 2 family.</text>
</comment>
<dbReference type="SUPFAM" id="SSF53448">
    <property type="entry name" value="Nucleotide-diphospho-sugar transferases"/>
    <property type="match status" value="1"/>
</dbReference>
<gene>
    <name evidence="14" type="ORF">A2196_00560</name>
</gene>
<dbReference type="PANTHER" id="PTHR10859:SF91">
    <property type="entry name" value="DOLICHYL-PHOSPHATE BETA-GLUCOSYLTRANSFERASE"/>
    <property type="match status" value="1"/>
</dbReference>
<dbReference type="EMBL" id="MFCA01000029">
    <property type="protein sequence ID" value="OGE01303.1"/>
    <property type="molecule type" value="Genomic_DNA"/>
</dbReference>
<dbReference type="GO" id="GO:0006487">
    <property type="term" value="P:protein N-linked glycosylation"/>
    <property type="evidence" value="ECO:0007669"/>
    <property type="project" value="TreeGrafter"/>
</dbReference>
<keyword evidence="7" id="KW-0812">Transmembrane</keyword>
<dbReference type="AlphaFoldDB" id="A0A1F5HAW8"/>
<dbReference type="STRING" id="1797737.A2196_00560"/>
<keyword evidence="10" id="KW-1133">Transmembrane helix</keyword>
<dbReference type="InterPro" id="IPR001173">
    <property type="entry name" value="Glyco_trans_2-like"/>
</dbReference>
<dbReference type="InterPro" id="IPR035518">
    <property type="entry name" value="DPG_synthase"/>
</dbReference>
<comment type="pathway">
    <text evidence="2">Protein modification; protein glycosylation.</text>
</comment>
<accession>A0A1F5HAW8</accession>
<keyword evidence="6" id="KW-0808">Transferase</keyword>
<evidence type="ECO:0000256" key="9">
    <source>
        <dbReference type="ARBA" id="ARBA00022968"/>
    </source>
</evidence>
<dbReference type="EC" id="2.4.1.117" evidence="4"/>
<dbReference type="PANTHER" id="PTHR10859">
    <property type="entry name" value="GLYCOSYL TRANSFERASE"/>
    <property type="match status" value="1"/>
</dbReference>
<organism evidence="14 15">
    <name type="scientific">Candidatus Curtissbacteria bacterium RIFOXYA1_FULL_41_14</name>
    <dbReference type="NCBI Taxonomy" id="1797737"/>
    <lineage>
        <taxon>Bacteria</taxon>
        <taxon>Candidatus Curtissiibacteriota</taxon>
    </lineage>
</organism>
<evidence type="ECO:0000256" key="3">
    <source>
        <dbReference type="ARBA" id="ARBA00006739"/>
    </source>
</evidence>